<feature type="domain" description="Glycosyltransferase 2-like" evidence="1">
    <location>
        <begin position="1056"/>
        <end position="1180"/>
    </location>
</feature>
<gene>
    <name evidence="2" type="ORF">DK869_04170</name>
</gene>
<dbReference type="Pfam" id="PF00535">
    <property type="entry name" value="Glycos_transf_2"/>
    <property type="match status" value="1"/>
</dbReference>
<sequence>MYDSEEKQPKWMVFDLEWYRNRYKSFSLLIQDIYQGDVFAYHSTNGYKVGNSPNPYFDEKWYLTKYYDVKELIKKGKYTSGFDHYCKIGFKDHSPHWLFSETFYKKHNPEINDLIGEGKPYINGYDHYLRVGDKSCLTGSFFFNPCLYLSQKENLDEITEYGPYQYVLTNDTDDFDKFRLSWFFDPNWYGNTYSKETLKTTNYQYLNLLHHYLSNPTPTLFSPLEQFSEQFYLENYKDLSPSILMDGHGLFRNGYEHFIVCGCKEKRKPLKDFDYNQFSDEIFEKIAKDNLYLNIFEYWVAQQDLHLLDKFMEIQKKYSNDKDKIENSFDIQKSVKNQETVESGDVSDSISMRKNEKGFPVIEDNISNIEKEIASSDYMPIWQAFDEKWYVHKYDHVTSKMKALEVDNVEEYYKTFGCFEGHSPNPYFDEEWYLQKYPDVKLMVDCHQFSSGFQHYCKEGYHTHDPHWLFSEKYYKKVNPHLTNENLERNGFVNGYDHFLKVGDIEGNSGSLFFNSNFFIGKYQQAIKEGLSPYQHYLKYLDEIDSKIQVSWYFDPEWYAQNYPEITKAISEGIFNNYIHHYLVNNQAFNFNPNAWFDESFYDQKYKSQLENVQAFKKYRNGYAHFIYEGIQLFWDPCEEINLQQYAADKAVKQDIQKGLYPNAYIRLLASGTNYGGQNKDLPVSSQSDSLPIQKNIENDKDAVDQALWAKFDGEWYIKTYPDLSERMKNCGLDDVEIYYNQVGSILGHSPNPYFDEEWYLQRYPELRKNIDRGAFKSGFEHYCNQGYLTHDPHWLFSTHYYLKNNADFIHEVINDSQYINAYDHYLKKGDGLRRTGSLLFDPSIYQQACYEREDVKHSQNPYRNFLYYLSDVEKNTNVSLYFDTSWYLKKYPDVKQKIADGEYLCALHHYCLNETPKLFNPSPWFEEEFYLDHYKDINQAIESTASFRNGYDHFIHYGALELRSPRIDISLHEYYLSGDIRDKVETGIFRDAFAAYVFEQKLDQWINKQPDDSHYRLTNETKESRTYFKKKSRLVLPSVVHEKLDFSYKGQADICVIMLMHNNLTVTLTALASLRSNFNGNIQLLLGDNHSIDDSQFIQGCLIGASVNRFPYNFGFGKACNILMEDVDAPIVIFLNNDINLLPGAIDALCKRLTSADNIGAVGGKIIHPDGLLQEAGQIIWRDGTTTGYLRGKDPLIPEANFVRDVDYCSAAMLAVKSKVLKELNGFSPIYYPAYFEDTDFCVRMIKAGYRIVYDPNAVVEHMEYCSSNPIISSGLIKRNHRLFAREHADFLRFQSPRHSDNVLIARQRRNINKRILFIEDRVPLKHLGSGYIRSNDIIFQMSELGYEVTVYPINYFYPHVYQIYSSMPDTVEVLFNHTVEHLRDFFKERAGYYDLVWIGRTHNLNRILPMMGEASRYLPQEIILDTEVVATPRTRLQAKLLEKEIDENFQQALEEELSCAKHCQEIVAVNEIDANYIRQAGFNNVDILGHSINIRKSQKEWKERKNILFVGALHDDQAPNYDSLKWFITSVMPILIDKMGSDFTFSIAGYVNPSVDISALINYPDIDFLGMVPDLSSLYDDHRVYIAPTRFAGGIPYKLHEAASYGIPIVASNLLVEQLGWQDERDILAASTDNPEFFASQIIRLYQTEELWNQLRQNALDRIARECNRERFKEQLQSILSKVILHRC</sequence>
<dbReference type="OrthoDB" id="9783791at2"/>
<dbReference type="SUPFAM" id="SSF53756">
    <property type="entry name" value="UDP-Glycosyltransferase/glycogen phosphorylase"/>
    <property type="match status" value="1"/>
</dbReference>
<dbReference type="InterPro" id="IPR029044">
    <property type="entry name" value="Nucleotide-diphossugar_trans"/>
</dbReference>
<keyword evidence="3" id="KW-1185">Reference proteome</keyword>
<dbReference type="SUPFAM" id="SSF53448">
    <property type="entry name" value="Nucleotide-diphospho-sugar transferases"/>
    <property type="match status" value="1"/>
</dbReference>
<organism evidence="2 3">
    <name type="scientific">Commensalibacter melissae</name>
    <dbReference type="NCBI Taxonomy" id="2070537"/>
    <lineage>
        <taxon>Bacteria</taxon>
        <taxon>Pseudomonadati</taxon>
        <taxon>Pseudomonadota</taxon>
        <taxon>Alphaproteobacteria</taxon>
        <taxon>Acetobacterales</taxon>
        <taxon>Acetobacteraceae</taxon>
    </lineage>
</organism>
<dbReference type="Gene3D" id="3.40.50.2000">
    <property type="entry name" value="Glycogen Phosphorylase B"/>
    <property type="match status" value="1"/>
</dbReference>
<protein>
    <recommendedName>
        <fullName evidence="1">Glycosyltransferase 2-like domain-containing protein</fullName>
    </recommendedName>
</protein>
<dbReference type="RefSeq" id="WP_110438748.1">
    <property type="nucleotide sequence ID" value="NZ_CP046393.1"/>
</dbReference>
<reference evidence="2 3" key="1">
    <citation type="submission" date="2018-05" db="EMBL/GenBank/DDBJ databases">
        <title>Reference genomes for bee gut microbiota database.</title>
        <authorList>
            <person name="Ellegaard K.M."/>
        </authorList>
    </citation>
    <scope>NUCLEOTIDE SEQUENCE [LARGE SCALE GENOMIC DNA]</scope>
    <source>
        <strain evidence="2 3">ESL0284</strain>
    </source>
</reference>
<proteinExistence type="predicted"/>
<dbReference type="Pfam" id="PF13692">
    <property type="entry name" value="Glyco_trans_1_4"/>
    <property type="match status" value="1"/>
</dbReference>
<dbReference type="PANTHER" id="PTHR43179:SF7">
    <property type="entry name" value="RHAMNOSYLTRANSFERASE WBBL"/>
    <property type="match status" value="1"/>
</dbReference>
<accession>A0A318NCF8</accession>
<dbReference type="PANTHER" id="PTHR43179">
    <property type="entry name" value="RHAMNOSYLTRANSFERASE WBBL"/>
    <property type="match status" value="1"/>
</dbReference>
<dbReference type="InterPro" id="IPR001173">
    <property type="entry name" value="Glyco_trans_2-like"/>
</dbReference>
<dbReference type="EMBL" id="QGLT01000002">
    <property type="protein sequence ID" value="PXZ00606.1"/>
    <property type="molecule type" value="Genomic_DNA"/>
</dbReference>
<name>A0A318NCF8_9PROT</name>
<dbReference type="Gene3D" id="3.90.550.10">
    <property type="entry name" value="Spore Coat Polysaccharide Biosynthesis Protein SpsA, Chain A"/>
    <property type="match status" value="1"/>
</dbReference>
<dbReference type="Proteomes" id="UP000247565">
    <property type="component" value="Unassembled WGS sequence"/>
</dbReference>
<evidence type="ECO:0000313" key="2">
    <source>
        <dbReference type="EMBL" id="PXZ00606.1"/>
    </source>
</evidence>
<evidence type="ECO:0000259" key="1">
    <source>
        <dbReference type="Pfam" id="PF00535"/>
    </source>
</evidence>
<evidence type="ECO:0000313" key="3">
    <source>
        <dbReference type="Proteomes" id="UP000247565"/>
    </source>
</evidence>
<dbReference type="CDD" id="cd03801">
    <property type="entry name" value="GT4_PimA-like"/>
    <property type="match status" value="1"/>
</dbReference>
<comment type="caution">
    <text evidence="2">The sequence shown here is derived from an EMBL/GenBank/DDBJ whole genome shotgun (WGS) entry which is preliminary data.</text>
</comment>